<gene>
    <name evidence="2" type="ORF">SAMN04489750_1804</name>
</gene>
<evidence type="ECO:0000256" key="1">
    <source>
        <dbReference type="SAM" id="Phobius"/>
    </source>
</evidence>
<proteinExistence type="predicted"/>
<protein>
    <submittedName>
        <fullName evidence="2">Uncharacterized protein</fullName>
    </submittedName>
</protein>
<dbReference type="AlphaFoldDB" id="A0A2Y8ZQ43"/>
<dbReference type="EMBL" id="UESZ01000001">
    <property type="protein sequence ID" value="SSA34481.1"/>
    <property type="molecule type" value="Genomic_DNA"/>
</dbReference>
<evidence type="ECO:0000313" key="2">
    <source>
        <dbReference type="EMBL" id="SSA34481.1"/>
    </source>
</evidence>
<dbReference type="Proteomes" id="UP000250028">
    <property type="component" value="Unassembled WGS sequence"/>
</dbReference>
<sequence length="137" mass="15810">MLRMFEWRFAENILLRAVGKLVYLIAWIVGLAVAGAIVLWALKAFGVIDVFATISQLRARIGLTDWKKTAGSAVGVIFLAWLAWSVIDSPPSGSGNYSNSQQNYYNRRNVTYVDRREMRRMERQQDRRDRRDRQDGL</sequence>
<evidence type="ECO:0000313" key="3">
    <source>
        <dbReference type="Proteomes" id="UP000250028"/>
    </source>
</evidence>
<feature type="transmembrane region" description="Helical" evidence="1">
    <location>
        <begin position="21"/>
        <end position="42"/>
    </location>
</feature>
<reference evidence="3" key="1">
    <citation type="submission" date="2016-10" db="EMBL/GenBank/DDBJ databases">
        <authorList>
            <person name="Varghese N."/>
            <person name="Submissions S."/>
        </authorList>
    </citation>
    <scope>NUCLEOTIDE SEQUENCE [LARGE SCALE GENOMIC DNA]</scope>
    <source>
        <strain evidence="3">DSM 22951</strain>
    </source>
</reference>
<organism evidence="2 3">
    <name type="scientific">Branchiibius hedensis</name>
    <dbReference type="NCBI Taxonomy" id="672460"/>
    <lineage>
        <taxon>Bacteria</taxon>
        <taxon>Bacillati</taxon>
        <taxon>Actinomycetota</taxon>
        <taxon>Actinomycetes</taxon>
        <taxon>Micrococcales</taxon>
        <taxon>Dermacoccaceae</taxon>
        <taxon>Branchiibius</taxon>
    </lineage>
</organism>
<name>A0A2Y8ZQ43_9MICO</name>
<keyword evidence="1" id="KW-0812">Transmembrane</keyword>
<keyword evidence="1" id="KW-1133">Transmembrane helix</keyword>
<accession>A0A2Y8ZQ43</accession>
<keyword evidence="1" id="KW-0472">Membrane</keyword>
<keyword evidence="3" id="KW-1185">Reference proteome</keyword>
<dbReference type="RefSeq" id="WP_146202530.1">
    <property type="nucleotide sequence ID" value="NZ_QGDN01000001.1"/>
</dbReference>